<name>A0A2V3IZG4_9FLOR</name>
<sequence>MSAPVFTSAIPGQAQPRFSRPAAQQQYNPFAEKRFATNRGGPLRALFRPLFQYRRSKRIRAVLSLVVLTFALALVLFVFLGLVAPFSVSPLKDAGPPQTEREQKAYLPPVHIEPVQAVEEHLPEKADSPQTPLNLSADTGPVPPNQPKQEKESTDLQAPPHLDKVQSAVIQPVLADLTGLSSERAKYDNASLSIVVLFHNEYESMTSSLASWIENGLIGYVQEIVFFLNGVPNKDDFVSGVKQFESIPESKRRIHVSPENLPLGHAITKMVELASSEYVLLLEKDWKLIEPDEVMRSRLIDSKVLVGSGAAHLVRHRHRHNPGVPLHALIMHEGRERSIIRQQPNLLCFVHHWQEDPPNTYPGQGIMYRCGGAEHSVEEEDVYCTPSNYCQWNNNPGLFKRQWFLDEIGNEYLKQYKIEFDKHGKSSPFLDFEYYTNWRPYAWSDKNFTVAVGTGLFSHYESEHKHFNTFWYAHYRLETDLEESRTEYLTNETRFKKLGGVHFDPEEPRPLSMMERYPVEFVRKFHFEEMFTGTVDTQRKMIDDYYQEYLSTHRVLTEEEWNSNGGADSQKAKKAVNWRGHITKFHHIVEKAMMIAPPALPHEMNITLVTCLMDVGRHALANDTYQFRRDFKMYLDAMDEWLKHKYPKVVYTSENIAEELRKNMSEEAKATTEFVYTSAEELRTKWVGVDNYEKIQEIRTSKEWLGRASWLENSPQAKLKDYNPLVMSKMYMMRDAARRNFWNTTHFVFFDAKHNCRRTKIMHDKNDHILKAHMNDKLLLTTFDYRPSSEVHGFEYRAFNKYCNQKALDERVLLKIGRGGIFGGSAFVLEYATAMYDVALTATLREGLMGTEENILSIIKYQVPQYVDDFSNNWACADVVKKDHHCDRMKDHQGYNCAIIDWMARDGIEIEV</sequence>
<dbReference type="Proteomes" id="UP000247409">
    <property type="component" value="Unassembled WGS sequence"/>
</dbReference>
<dbReference type="SUPFAM" id="SSF53448">
    <property type="entry name" value="Nucleotide-diphospho-sugar transferases"/>
    <property type="match status" value="1"/>
</dbReference>
<dbReference type="EMBL" id="NBIV01000024">
    <property type="protein sequence ID" value="PXF47465.1"/>
    <property type="molecule type" value="Genomic_DNA"/>
</dbReference>
<dbReference type="InterPro" id="IPR011735">
    <property type="entry name" value="WlaTC/HtrL_glycosyltransf"/>
</dbReference>
<dbReference type="Pfam" id="PF09612">
    <property type="entry name" value="HtrL_YibB"/>
    <property type="match status" value="1"/>
</dbReference>
<organism evidence="3 4">
    <name type="scientific">Gracilariopsis chorda</name>
    <dbReference type="NCBI Taxonomy" id="448386"/>
    <lineage>
        <taxon>Eukaryota</taxon>
        <taxon>Rhodophyta</taxon>
        <taxon>Florideophyceae</taxon>
        <taxon>Rhodymeniophycidae</taxon>
        <taxon>Gracilariales</taxon>
        <taxon>Gracilariaceae</taxon>
        <taxon>Gracilariopsis</taxon>
    </lineage>
</organism>
<comment type="caution">
    <text evidence="3">The sequence shown here is derived from an EMBL/GenBank/DDBJ whole genome shotgun (WGS) entry which is preliminary data.</text>
</comment>
<protein>
    <submittedName>
        <fullName evidence="3">Uncharacterized protein</fullName>
    </submittedName>
</protein>
<reference evidence="3 4" key="1">
    <citation type="journal article" date="2018" name="Mol. Biol. Evol.">
        <title>Analysis of the draft genome of the red seaweed Gracilariopsis chorda provides insights into genome size evolution in Rhodophyta.</title>
        <authorList>
            <person name="Lee J."/>
            <person name="Yang E.C."/>
            <person name="Graf L."/>
            <person name="Yang J.H."/>
            <person name="Qiu H."/>
            <person name="Zel Zion U."/>
            <person name="Chan C.X."/>
            <person name="Stephens T.G."/>
            <person name="Weber A.P.M."/>
            <person name="Boo G.H."/>
            <person name="Boo S.M."/>
            <person name="Kim K.M."/>
            <person name="Shin Y."/>
            <person name="Jung M."/>
            <person name="Lee S.J."/>
            <person name="Yim H.S."/>
            <person name="Lee J.H."/>
            <person name="Bhattacharya D."/>
            <person name="Yoon H.S."/>
        </authorList>
    </citation>
    <scope>NUCLEOTIDE SEQUENCE [LARGE SCALE GENOMIC DNA]</scope>
    <source>
        <strain evidence="3 4">SKKU-2015</strain>
        <tissue evidence="3">Whole body</tissue>
    </source>
</reference>
<gene>
    <name evidence="3" type="ORF">BWQ96_02796</name>
</gene>
<dbReference type="OrthoDB" id="2822at2759"/>
<keyword evidence="2" id="KW-0472">Membrane</keyword>
<accession>A0A2V3IZG4</accession>
<dbReference type="InterPro" id="IPR029044">
    <property type="entry name" value="Nucleotide-diphossugar_trans"/>
</dbReference>
<proteinExistence type="predicted"/>
<keyword evidence="2" id="KW-1133">Transmembrane helix</keyword>
<dbReference type="AlphaFoldDB" id="A0A2V3IZG4"/>
<evidence type="ECO:0000313" key="3">
    <source>
        <dbReference type="EMBL" id="PXF47465.1"/>
    </source>
</evidence>
<feature type="transmembrane region" description="Helical" evidence="2">
    <location>
        <begin position="61"/>
        <end position="84"/>
    </location>
</feature>
<feature type="compositionally biased region" description="Polar residues" evidence="1">
    <location>
        <begin position="128"/>
        <end position="137"/>
    </location>
</feature>
<keyword evidence="2" id="KW-0812">Transmembrane</keyword>
<evidence type="ECO:0000256" key="2">
    <source>
        <dbReference type="SAM" id="Phobius"/>
    </source>
</evidence>
<keyword evidence="4" id="KW-1185">Reference proteome</keyword>
<evidence type="ECO:0000256" key="1">
    <source>
        <dbReference type="SAM" id="MobiDB-lite"/>
    </source>
</evidence>
<evidence type="ECO:0000313" key="4">
    <source>
        <dbReference type="Proteomes" id="UP000247409"/>
    </source>
</evidence>
<feature type="region of interest" description="Disordered" evidence="1">
    <location>
        <begin position="122"/>
        <end position="157"/>
    </location>
</feature>